<evidence type="ECO:0000259" key="3">
    <source>
        <dbReference type="PROSITE" id="PS50937"/>
    </source>
</evidence>
<proteinExistence type="predicted"/>
<dbReference type="Pfam" id="PF13411">
    <property type="entry name" value="MerR_1"/>
    <property type="match status" value="1"/>
</dbReference>
<accession>A0A560HDI0</accession>
<dbReference type="Proteomes" id="UP000315751">
    <property type="component" value="Unassembled WGS sequence"/>
</dbReference>
<dbReference type="PANTHER" id="PTHR30204">
    <property type="entry name" value="REDOX-CYCLING DRUG-SENSING TRANSCRIPTIONAL ACTIVATOR SOXR"/>
    <property type="match status" value="1"/>
</dbReference>
<dbReference type="PROSITE" id="PS50937">
    <property type="entry name" value="HTH_MERR_2"/>
    <property type="match status" value="1"/>
</dbReference>
<dbReference type="Gene3D" id="1.10.1660.10">
    <property type="match status" value="1"/>
</dbReference>
<dbReference type="GO" id="GO:0003677">
    <property type="term" value="F:DNA binding"/>
    <property type="evidence" value="ECO:0007669"/>
    <property type="project" value="UniProtKB-KW"/>
</dbReference>
<evidence type="ECO:0000313" key="5">
    <source>
        <dbReference type="Proteomes" id="UP000315751"/>
    </source>
</evidence>
<dbReference type="PANTHER" id="PTHR30204:SF15">
    <property type="entry name" value="BLL5018 PROTEIN"/>
    <property type="match status" value="1"/>
</dbReference>
<dbReference type="InterPro" id="IPR000551">
    <property type="entry name" value="MerR-type_HTH_dom"/>
</dbReference>
<organism evidence="4 5">
    <name type="scientific">Nitrospirillum amazonense</name>
    <dbReference type="NCBI Taxonomy" id="28077"/>
    <lineage>
        <taxon>Bacteria</taxon>
        <taxon>Pseudomonadati</taxon>
        <taxon>Pseudomonadota</taxon>
        <taxon>Alphaproteobacteria</taxon>
        <taxon>Rhodospirillales</taxon>
        <taxon>Azospirillaceae</taxon>
        <taxon>Nitrospirillum</taxon>
    </lineage>
</organism>
<dbReference type="AlphaFoldDB" id="A0A560HDI0"/>
<dbReference type="SUPFAM" id="SSF46955">
    <property type="entry name" value="Putative DNA-binding domain"/>
    <property type="match status" value="1"/>
</dbReference>
<sequence length="263" mass="28685">MSGTPAPEPTVPADGGPESSDAVAVTDALPEGGDGTDEADVPEEETHGEVTAGSTPERGGRSGAKSPTAFRTISEVSAELDVPQHVLRFWETKFPHIRPLKRGGGRRYYRPDDVEMLRRIQVLLYKEGYTIKGVQRLLRTPGGRPLPSHGPAADADEGADSGDNAWTEAPSPPPPPVRMQPEEKLRIVGLFDHDPEADPEWARTPPEPELQVPRAQEPRPPEPRAQEPRRLAGEKGLPSAKREALGQVLSDLEEIRDLLRRVL</sequence>
<evidence type="ECO:0000256" key="1">
    <source>
        <dbReference type="ARBA" id="ARBA00023125"/>
    </source>
</evidence>
<dbReference type="InterPro" id="IPR009061">
    <property type="entry name" value="DNA-bd_dom_put_sf"/>
</dbReference>
<gene>
    <name evidence="4" type="ORF">FBZ90_103361</name>
</gene>
<dbReference type="RefSeq" id="WP_246130190.1">
    <property type="nucleotide sequence ID" value="NZ_VITR01000003.1"/>
</dbReference>
<dbReference type="SMART" id="SM00422">
    <property type="entry name" value="HTH_MERR"/>
    <property type="match status" value="1"/>
</dbReference>
<feature type="compositionally biased region" description="Acidic residues" evidence="2">
    <location>
        <begin position="34"/>
        <end position="43"/>
    </location>
</feature>
<evidence type="ECO:0000313" key="4">
    <source>
        <dbReference type="EMBL" id="TWB44453.1"/>
    </source>
</evidence>
<name>A0A560HDI0_9PROT</name>
<feature type="compositionally biased region" description="Basic and acidic residues" evidence="2">
    <location>
        <begin position="216"/>
        <end position="233"/>
    </location>
</feature>
<protein>
    <submittedName>
        <fullName evidence="4">MerR-like DNA binding protein</fullName>
    </submittedName>
</protein>
<dbReference type="InterPro" id="IPR047057">
    <property type="entry name" value="MerR_fam"/>
</dbReference>
<keyword evidence="5" id="KW-1185">Reference proteome</keyword>
<reference evidence="4 5" key="1">
    <citation type="submission" date="2019-06" db="EMBL/GenBank/DDBJ databases">
        <title>Genomic Encyclopedia of Type Strains, Phase IV (KMG-V): Genome sequencing to study the core and pangenomes of soil and plant-associated prokaryotes.</title>
        <authorList>
            <person name="Whitman W."/>
        </authorList>
    </citation>
    <scope>NUCLEOTIDE SEQUENCE [LARGE SCALE GENOMIC DNA]</scope>
    <source>
        <strain evidence="4 5">BR 11622</strain>
    </source>
</reference>
<feature type="region of interest" description="Disordered" evidence="2">
    <location>
        <begin position="139"/>
        <end position="180"/>
    </location>
</feature>
<feature type="region of interest" description="Disordered" evidence="2">
    <location>
        <begin position="192"/>
        <end position="245"/>
    </location>
</feature>
<feature type="domain" description="HTH merR-type" evidence="3">
    <location>
        <begin position="72"/>
        <end position="140"/>
    </location>
</feature>
<feature type="compositionally biased region" description="Pro residues" evidence="2">
    <location>
        <begin position="1"/>
        <end position="10"/>
    </location>
</feature>
<evidence type="ECO:0000256" key="2">
    <source>
        <dbReference type="SAM" id="MobiDB-lite"/>
    </source>
</evidence>
<dbReference type="EMBL" id="VITR01000003">
    <property type="protein sequence ID" value="TWB44453.1"/>
    <property type="molecule type" value="Genomic_DNA"/>
</dbReference>
<dbReference type="GO" id="GO:0003700">
    <property type="term" value="F:DNA-binding transcription factor activity"/>
    <property type="evidence" value="ECO:0007669"/>
    <property type="project" value="InterPro"/>
</dbReference>
<feature type="region of interest" description="Disordered" evidence="2">
    <location>
        <begin position="1"/>
        <end position="68"/>
    </location>
</feature>
<dbReference type="CDD" id="cd04765">
    <property type="entry name" value="HTH_MlrA-like_sg2"/>
    <property type="match status" value="1"/>
</dbReference>
<keyword evidence="1" id="KW-0238">DNA-binding</keyword>
<comment type="caution">
    <text evidence="4">The sequence shown here is derived from an EMBL/GenBank/DDBJ whole genome shotgun (WGS) entry which is preliminary data.</text>
</comment>